<reference evidence="1" key="2">
    <citation type="submission" date="2025-08" db="UniProtKB">
        <authorList>
            <consortium name="Ensembl"/>
        </authorList>
    </citation>
    <scope>IDENTIFICATION</scope>
</reference>
<evidence type="ECO:0000313" key="2">
    <source>
        <dbReference type="Proteomes" id="UP000008144"/>
    </source>
</evidence>
<organism evidence="1 2">
    <name type="scientific">Ciona intestinalis</name>
    <name type="common">Transparent sea squirt</name>
    <name type="synonym">Ascidia intestinalis</name>
    <dbReference type="NCBI Taxonomy" id="7719"/>
    <lineage>
        <taxon>Eukaryota</taxon>
        <taxon>Metazoa</taxon>
        <taxon>Chordata</taxon>
        <taxon>Tunicata</taxon>
        <taxon>Ascidiacea</taxon>
        <taxon>Phlebobranchia</taxon>
        <taxon>Cionidae</taxon>
        <taxon>Ciona</taxon>
    </lineage>
</organism>
<name>H2Y1P6_CIOIN</name>
<dbReference type="Proteomes" id="UP000008144">
    <property type="component" value="Unassembled WGS sequence"/>
</dbReference>
<dbReference type="AlphaFoldDB" id="H2Y1P6"/>
<dbReference type="InParanoid" id="H2Y1P6"/>
<evidence type="ECO:0000313" key="1">
    <source>
        <dbReference type="Ensembl" id="ENSCINP00000035830.1"/>
    </source>
</evidence>
<proteinExistence type="predicted"/>
<reference evidence="2" key="1">
    <citation type="journal article" date="2002" name="Science">
        <title>The draft genome of Ciona intestinalis: insights into chordate and vertebrate origins.</title>
        <authorList>
            <person name="Dehal P."/>
            <person name="Satou Y."/>
            <person name="Campbell R.K."/>
            <person name="Chapman J."/>
            <person name="Degnan B."/>
            <person name="De Tomaso A."/>
            <person name="Davidson B."/>
            <person name="Di Gregorio A."/>
            <person name="Gelpke M."/>
            <person name="Goodstein D.M."/>
            <person name="Harafuji N."/>
            <person name="Hastings K.E."/>
            <person name="Ho I."/>
            <person name="Hotta K."/>
            <person name="Huang W."/>
            <person name="Kawashima T."/>
            <person name="Lemaire P."/>
            <person name="Martinez D."/>
            <person name="Meinertzhagen I.A."/>
            <person name="Necula S."/>
            <person name="Nonaka M."/>
            <person name="Putnam N."/>
            <person name="Rash S."/>
            <person name="Saiga H."/>
            <person name="Satake M."/>
            <person name="Terry A."/>
            <person name="Yamada L."/>
            <person name="Wang H.G."/>
            <person name="Awazu S."/>
            <person name="Azumi K."/>
            <person name="Boore J."/>
            <person name="Branno M."/>
            <person name="Chin-Bow S."/>
            <person name="DeSantis R."/>
            <person name="Doyle S."/>
            <person name="Francino P."/>
            <person name="Keys D.N."/>
            <person name="Haga S."/>
            <person name="Hayashi H."/>
            <person name="Hino K."/>
            <person name="Imai K.S."/>
            <person name="Inaba K."/>
            <person name="Kano S."/>
            <person name="Kobayashi K."/>
            <person name="Kobayashi M."/>
            <person name="Lee B.I."/>
            <person name="Makabe K.W."/>
            <person name="Manohar C."/>
            <person name="Matassi G."/>
            <person name="Medina M."/>
            <person name="Mochizuki Y."/>
            <person name="Mount S."/>
            <person name="Morishita T."/>
            <person name="Miura S."/>
            <person name="Nakayama A."/>
            <person name="Nishizaka S."/>
            <person name="Nomoto H."/>
            <person name="Ohta F."/>
            <person name="Oishi K."/>
            <person name="Rigoutsos I."/>
            <person name="Sano M."/>
            <person name="Sasaki A."/>
            <person name="Sasakura Y."/>
            <person name="Shoguchi E."/>
            <person name="Shin-i T."/>
            <person name="Spagnuolo A."/>
            <person name="Stainier D."/>
            <person name="Suzuki M.M."/>
            <person name="Tassy O."/>
            <person name="Takatori N."/>
            <person name="Tokuoka M."/>
            <person name="Yagi K."/>
            <person name="Yoshizaki F."/>
            <person name="Wada S."/>
            <person name="Zhang C."/>
            <person name="Hyatt P.D."/>
            <person name="Larimer F."/>
            <person name="Detter C."/>
            <person name="Doggett N."/>
            <person name="Glavina T."/>
            <person name="Hawkins T."/>
            <person name="Richardson P."/>
            <person name="Lucas S."/>
            <person name="Kohara Y."/>
            <person name="Levine M."/>
            <person name="Satoh N."/>
            <person name="Rokhsar D.S."/>
        </authorList>
    </citation>
    <scope>NUCLEOTIDE SEQUENCE [LARGE SCALE GENOMIC DNA]</scope>
</reference>
<dbReference type="HOGENOM" id="CLU_2903481_0_0_1"/>
<reference evidence="1" key="3">
    <citation type="submission" date="2025-09" db="UniProtKB">
        <authorList>
            <consortium name="Ensembl"/>
        </authorList>
    </citation>
    <scope>IDENTIFICATION</scope>
</reference>
<dbReference type="Ensembl" id="ENSCINT00000032720.1">
    <property type="protein sequence ID" value="ENSCINP00000035830.1"/>
    <property type="gene ID" value="ENSCING00000018350.1"/>
</dbReference>
<protein>
    <submittedName>
        <fullName evidence="1">Uncharacterized protein</fullName>
    </submittedName>
</protein>
<sequence length="62" mass="6970">MGMGFKPELANTHKILWNLLNKRRHHPPSQLGPKHQISWSATVQSLALIKPAMNESPNQTTS</sequence>
<keyword evidence="2" id="KW-1185">Reference proteome</keyword>
<accession>H2Y1P6</accession>